<dbReference type="EMBL" id="SPUM01000068">
    <property type="protein sequence ID" value="TFW32088.1"/>
    <property type="molecule type" value="Genomic_DNA"/>
</dbReference>
<dbReference type="Gene3D" id="3.30.750.140">
    <property type="match status" value="1"/>
</dbReference>
<accession>A0A4Y9T2G4</accession>
<feature type="compositionally biased region" description="Low complexity" evidence="4">
    <location>
        <begin position="116"/>
        <end position="127"/>
    </location>
</feature>
<keyword evidence="6" id="KW-0966">Cell projection</keyword>
<dbReference type="RefSeq" id="WP_135189872.1">
    <property type="nucleotide sequence ID" value="NZ_SPUM01000068.1"/>
</dbReference>
<sequence>MDTPTLPIRATTGISPQLENTAVPGDSDAGQFSAALAREVAQRQEASAPPPADKPAAPAASASEPAKPVRAAPDDSTGKTANASDAGEDDDGTEHPIAAQVTDMLALVASLNLPPQANPAAPASQPAETPLPAHGTTDAIPGTVAKGLGTKGTGKDGAPMAGRAFDAAARSHNPAKATVTPAVEHKGPAKEGFDLRTGAEALPDKFKVQPTMTQAAQERAAVEAAAHQELAPIATTLAQVAPLAAQAAGVAADHLPARVGSAAWDQQVGQKIVWMVAGEEQSASLTLNPPDLGPLKVVLSVTNDQASVAFSANQLEVRQALENALPRLREMMSESGIALGNATVDAGMPDQRQAQDDGSRAGGGAGTRHDDAAGTPDSAPPTVTRVTTLGPRGAVDTFA</sequence>
<keyword evidence="3" id="KW-1005">Bacterial flagellum biogenesis</keyword>
<dbReference type="GO" id="GO:0044780">
    <property type="term" value="P:bacterial-type flagellum assembly"/>
    <property type="evidence" value="ECO:0007669"/>
    <property type="project" value="InterPro"/>
</dbReference>
<dbReference type="PANTHER" id="PTHR37533">
    <property type="entry name" value="FLAGELLAR HOOK-LENGTH CONTROL PROTEIN"/>
    <property type="match status" value="1"/>
</dbReference>
<comment type="caution">
    <text evidence="6">The sequence shown here is derived from an EMBL/GenBank/DDBJ whole genome shotgun (WGS) entry which is preliminary data.</text>
</comment>
<feature type="region of interest" description="Disordered" evidence="4">
    <location>
        <begin position="1"/>
        <end position="94"/>
    </location>
</feature>
<dbReference type="GO" id="GO:0009424">
    <property type="term" value="C:bacterial-type flagellum hook"/>
    <property type="evidence" value="ECO:0007669"/>
    <property type="project" value="InterPro"/>
</dbReference>
<organism evidence="6 7">
    <name type="scientific">Massilia horti</name>
    <dbReference type="NCBI Taxonomy" id="2562153"/>
    <lineage>
        <taxon>Bacteria</taxon>
        <taxon>Pseudomonadati</taxon>
        <taxon>Pseudomonadota</taxon>
        <taxon>Betaproteobacteria</taxon>
        <taxon>Burkholderiales</taxon>
        <taxon>Oxalobacteraceae</taxon>
        <taxon>Telluria group</taxon>
        <taxon>Massilia</taxon>
    </lineage>
</organism>
<gene>
    <name evidence="6" type="ORF">E4O92_11270</name>
</gene>
<dbReference type="AlphaFoldDB" id="A0A4Y9T2G4"/>
<evidence type="ECO:0000256" key="3">
    <source>
        <dbReference type="ARBA" id="ARBA00022795"/>
    </source>
</evidence>
<evidence type="ECO:0000313" key="6">
    <source>
        <dbReference type="EMBL" id="TFW32088.1"/>
    </source>
</evidence>
<keyword evidence="6" id="KW-0282">Flagellum</keyword>
<comment type="function">
    <text evidence="1">Controls the length of the flagellar hook.</text>
</comment>
<feature type="domain" description="Flagellar hook-length control protein-like C-terminal" evidence="5">
    <location>
        <begin position="270"/>
        <end position="352"/>
    </location>
</feature>
<evidence type="ECO:0000256" key="4">
    <source>
        <dbReference type="SAM" id="MobiDB-lite"/>
    </source>
</evidence>
<reference evidence="6 7" key="1">
    <citation type="submission" date="2019-03" db="EMBL/GenBank/DDBJ databases">
        <title>Draft genome of Massilia hortus sp. nov., a novel bacterial species of the Oxalobacteraceae family.</title>
        <authorList>
            <person name="Peta V."/>
            <person name="Raths R."/>
            <person name="Bucking H."/>
        </authorList>
    </citation>
    <scope>NUCLEOTIDE SEQUENCE [LARGE SCALE GENOMIC DNA]</scope>
    <source>
        <strain evidence="6 7">ONC3</strain>
    </source>
</reference>
<evidence type="ECO:0000259" key="5">
    <source>
        <dbReference type="Pfam" id="PF02120"/>
    </source>
</evidence>
<dbReference type="InterPro" id="IPR052563">
    <property type="entry name" value="FliK"/>
</dbReference>
<proteinExistence type="inferred from homology"/>
<dbReference type="OrthoDB" id="8596319at2"/>
<dbReference type="PANTHER" id="PTHR37533:SF2">
    <property type="entry name" value="FLAGELLAR HOOK-LENGTH CONTROL PROTEIN"/>
    <property type="match status" value="1"/>
</dbReference>
<feature type="compositionally biased region" description="Low complexity" evidence="4">
    <location>
        <begin position="54"/>
        <end position="68"/>
    </location>
</feature>
<name>A0A4Y9T2G4_9BURK</name>
<keyword evidence="6" id="KW-0969">Cilium</keyword>
<dbReference type="Pfam" id="PF02120">
    <property type="entry name" value="Flg_hook"/>
    <property type="match status" value="1"/>
</dbReference>
<dbReference type="InterPro" id="IPR001635">
    <property type="entry name" value="Flag_hook_Flik"/>
</dbReference>
<comment type="similarity">
    <text evidence="2">Belongs to the FliK family.</text>
</comment>
<dbReference type="InterPro" id="IPR038610">
    <property type="entry name" value="FliK-like_C_sf"/>
</dbReference>
<feature type="region of interest" description="Disordered" evidence="4">
    <location>
        <begin position="116"/>
        <end position="156"/>
    </location>
</feature>
<evidence type="ECO:0000256" key="1">
    <source>
        <dbReference type="ARBA" id="ARBA00003944"/>
    </source>
</evidence>
<dbReference type="InterPro" id="IPR021136">
    <property type="entry name" value="Flagellar_hook_control-like_C"/>
</dbReference>
<protein>
    <submittedName>
        <fullName evidence="6">Flagellar hook-length control protein FliK</fullName>
    </submittedName>
</protein>
<dbReference type="CDD" id="cd17470">
    <property type="entry name" value="T3SS_Flik_C"/>
    <property type="match status" value="1"/>
</dbReference>
<dbReference type="PRINTS" id="PR01007">
    <property type="entry name" value="FLGHOOKFLIK"/>
</dbReference>
<dbReference type="Proteomes" id="UP000297258">
    <property type="component" value="Unassembled WGS sequence"/>
</dbReference>
<evidence type="ECO:0000256" key="2">
    <source>
        <dbReference type="ARBA" id="ARBA00009149"/>
    </source>
</evidence>
<feature type="region of interest" description="Disordered" evidence="4">
    <location>
        <begin position="347"/>
        <end position="399"/>
    </location>
</feature>
<keyword evidence="7" id="KW-1185">Reference proteome</keyword>
<evidence type="ECO:0000313" key="7">
    <source>
        <dbReference type="Proteomes" id="UP000297258"/>
    </source>
</evidence>